<evidence type="ECO:0000256" key="17">
    <source>
        <dbReference type="ARBA" id="ARBA00047899"/>
    </source>
</evidence>
<dbReference type="SMART" id="SM00220">
    <property type="entry name" value="S_TKc"/>
    <property type="match status" value="1"/>
</dbReference>
<comment type="cofactor">
    <cofactor evidence="1">
        <name>Mg(2+)</name>
        <dbReference type="ChEBI" id="CHEBI:18420"/>
    </cofactor>
</comment>
<dbReference type="AlphaFoldDB" id="A0A5A9N422"/>
<sequence>MSEDLSSQPWSINKDDYELQEVIGSGATAVVQAAYCVPRKEKVAIKRINLEKCQTSMDELLKEIQAMSQCHHPNIVSYYTSFVVKDELWLVMKLLSGGSVLDVIKHIISKGEHKTGVLDEASIATVLKEVLQGLEYLHKNGQIHRDLKAGNILLGEDGSVQIADFGVSAFLATGGDMTRNKVRKTFVGTPCWMAPEVMEQVKGYDFKADIWSFGITAIELATGAAPYHKYPPMKVLMLTLQNDPPCLETGIADKEVVKKYGKSLRKMISLCLQKEPEKRPTSLELLKHKFFQKAKVRRVPGSSGRLHKTEDGEWEWSDDELDEESEEGKAAVAALRSPRVKEGQNTEPYGSQLQPELPQGAGQTPAQPSTHQNAPTTTPSQGQPTAANQVPGTTSPISLVLRLRNMKKELNDIRFEFMPGRDTADGVSQELVSAGLVDGKDLVIVAANLQKIVEEPHSNKNLTFKLASGVEGSEIPDDVKLLGFAQLNIS</sequence>
<keyword evidence="10 19" id="KW-0547">Nucleotide-binding</keyword>
<dbReference type="GO" id="GO:0010820">
    <property type="term" value="P:positive regulation of T cell chemotaxis"/>
    <property type="evidence" value="ECO:0007669"/>
    <property type="project" value="TreeGrafter"/>
</dbReference>
<evidence type="ECO:0000313" key="23">
    <source>
        <dbReference type="Proteomes" id="UP000324632"/>
    </source>
</evidence>
<evidence type="ECO:0000256" key="4">
    <source>
        <dbReference type="ARBA" id="ARBA00012513"/>
    </source>
</evidence>
<dbReference type="PROSITE" id="PS50011">
    <property type="entry name" value="PROTEIN_KINASE_DOM"/>
    <property type="match status" value="1"/>
</dbReference>
<evidence type="ECO:0000256" key="18">
    <source>
        <dbReference type="ARBA" id="ARBA00048679"/>
    </source>
</evidence>
<evidence type="ECO:0000256" key="7">
    <source>
        <dbReference type="ARBA" id="ARBA00022553"/>
    </source>
</evidence>
<keyword evidence="7" id="KW-0597">Phosphoprotein</keyword>
<keyword evidence="23" id="KW-1185">Reference proteome</keyword>
<evidence type="ECO:0000256" key="20">
    <source>
        <dbReference type="SAM" id="MobiDB-lite"/>
    </source>
</evidence>
<evidence type="ECO:0000256" key="5">
    <source>
        <dbReference type="ARBA" id="ARBA00022490"/>
    </source>
</evidence>
<dbReference type="PROSITE" id="PS00107">
    <property type="entry name" value="PROTEIN_KINASE_ATP"/>
    <property type="match status" value="1"/>
</dbReference>
<reference evidence="22 23" key="1">
    <citation type="journal article" date="2019" name="Mol. Ecol. Resour.">
        <title>Chromosome-level genome assembly of Triplophysa tibetana, a fish adapted to the harsh high-altitude environment of the Tibetan Plateau.</title>
        <authorList>
            <person name="Yang X."/>
            <person name="Liu H."/>
            <person name="Ma Z."/>
            <person name="Zou Y."/>
            <person name="Zou M."/>
            <person name="Mao Y."/>
            <person name="Li X."/>
            <person name="Wang H."/>
            <person name="Chen T."/>
            <person name="Wang W."/>
            <person name="Yang R."/>
        </authorList>
    </citation>
    <scope>NUCLEOTIDE SEQUENCE [LARGE SCALE GENOMIC DNA]</scope>
    <source>
        <strain evidence="22">TTIB1903HZAU</strain>
        <tissue evidence="22">Muscle</tissue>
    </source>
</reference>
<evidence type="ECO:0000256" key="10">
    <source>
        <dbReference type="ARBA" id="ARBA00022741"/>
    </source>
</evidence>
<dbReference type="EC" id="2.7.11.1" evidence="4"/>
<dbReference type="GO" id="GO:0005829">
    <property type="term" value="C:cytosol"/>
    <property type="evidence" value="ECO:0007669"/>
    <property type="project" value="TreeGrafter"/>
</dbReference>
<evidence type="ECO:0000259" key="21">
    <source>
        <dbReference type="PROSITE" id="PS50011"/>
    </source>
</evidence>
<proteinExistence type="inferred from homology"/>
<dbReference type="InterPro" id="IPR000719">
    <property type="entry name" value="Prot_kinase_dom"/>
</dbReference>
<dbReference type="InterPro" id="IPR024678">
    <property type="entry name" value="Kinase_OSR1/WNK_CCT"/>
</dbReference>
<dbReference type="InterPro" id="IPR050629">
    <property type="entry name" value="STE20/SPS1-PAK"/>
</dbReference>
<comment type="catalytic activity">
    <reaction evidence="18">
        <text>L-seryl-[protein] + ATP = O-phospho-L-seryl-[protein] + ADP + H(+)</text>
        <dbReference type="Rhea" id="RHEA:17989"/>
        <dbReference type="Rhea" id="RHEA-COMP:9863"/>
        <dbReference type="Rhea" id="RHEA-COMP:11604"/>
        <dbReference type="ChEBI" id="CHEBI:15378"/>
        <dbReference type="ChEBI" id="CHEBI:29999"/>
        <dbReference type="ChEBI" id="CHEBI:30616"/>
        <dbReference type="ChEBI" id="CHEBI:83421"/>
        <dbReference type="ChEBI" id="CHEBI:456216"/>
        <dbReference type="EC" id="2.7.11.1"/>
    </reaction>
</comment>
<dbReference type="InterPro" id="IPR017441">
    <property type="entry name" value="Protein_kinase_ATP_BS"/>
</dbReference>
<keyword evidence="12 19" id="KW-0067">ATP-binding</keyword>
<keyword evidence="8" id="KW-0808">Transferase</keyword>
<dbReference type="SUPFAM" id="SSF56112">
    <property type="entry name" value="Protein kinase-like (PK-like)"/>
    <property type="match status" value="1"/>
</dbReference>
<dbReference type="FunFam" id="1.10.510.10:FF:000068">
    <property type="entry name" value="STE20/SPS1-related proline-alanine-rich protein kinase"/>
    <property type="match status" value="1"/>
</dbReference>
<dbReference type="Gene3D" id="3.30.200.20">
    <property type="entry name" value="Phosphorylase Kinase, domain 1"/>
    <property type="match status" value="1"/>
</dbReference>
<organism evidence="22 23">
    <name type="scientific">Triplophysa tibetana</name>
    <dbReference type="NCBI Taxonomy" id="1572043"/>
    <lineage>
        <taxon>Eukaryota</taxon>
        <taxon>Metazoa</taxon>
        <taxon>Chordata</taxon>
        <taxon>Craniata</taxon>
        <taxon>Vertebrata</taxon>
        <taxon>Euteleostomi</taxon>
        <taxon>Actinopterygii</taxon>
        <taxon>Neopterygii</taxon>
        <taxon>Teleostei</taxon>
        <taxon>Ostariophysi</taxon>
        <taxon>Cypriniformes</taxon>
        <taxon>Nemacheilidae</taxon>
        <taxon>Triplophysa</taxon>
    </lineage>
</organism>
<feature type="compositionally biased region" description="Acidic residues" evidence="20">
    <location>
        <begin position="312"/>
        <end position="326"/>
    </location>
</feature>
<dbReference type="InterPro" id="IPR011009">
    <property type="entry name" value="Kinase-like_dom_sf"/>
</dbReference>
<evidence type="ECO:0000256" key="16">
    <source>
        <dbReference type="ARBA" id="ARBA00042936"/>
    </source>
</evidence>
<dbReference type="EMBL" id="SOYY01000022">
    <property type="protein sequence ID" value="KAA0704764.1"/>
    <property type="molecule type" value="Genomic_DNA"/>
</dbReference>
<dbReference type="GO" id="GO:0005524">
    <property type="term" value="F:ATP binding"/>
    <property type="evidence" value="ECO:0007669"/>
    <property type="project" value="UniProtKB-UniRule"/>
</dbReference>
<comment type="subcellular location">
    <subcellularLocation>
        <location evidence="2">Cytoplasm</location>
    </subcellularLocation>
</comment>
<evidence type="ECO:0000256" key="1">
    <source>
        <dbReference type="ARBA" id="ARBA00001946"/>
    </source>
</evidence>
<dbReference type="PANTHER" id="PTHR48012">
    <property type="entry name" value="STERILE20-LIKE KINASE, ISOFORM B-RELATED"/>
    <property type="match status" value="1"/>
</dbReference>
<dbReference type="Gene3D" id="3.10.20.90">
    <property type="entry name" value="Phosphatidylinositol 3-kinase Catalytic Subunit, Chain A, domain 1"/>
    <property type="match status" value="1"/>
</dbReference>
<evidence type="ECO:0000256" key="19">
    <source>
        <dbReference type="PROSITE-ProRule" id="PRU10141"/>
    </source>
</evidence>
<keyword evidence="6" id="KW-0723">Serine/threonine-protein kinase</keyword>
<keyword evidence="13" id="KW-0460">Magnesium</keyword>
<keyword evidence="9" id="KW-0479">Metal-binding</keyword>
<evidence type="ECO:0000256" key="9">
    <source>
        <dbReference type="ARBA" id="ARBA00022723"/>
    </source>
</evidence>
<evidence type="ECO:0000313" key="22">
    <source>
        <dbReference type="EMBL" id="KAA0704764.1"/>
    </source>
</evidence>
<dbReference type="GO" id="GO:0046872">
    <property type="term" value="F:metal ion binding"/>
    <property type="evidence" value="ECO:0007669"/>
    <property type="project" value="UniProtKB-KW"/>
</dbReference>
<comment type="caution">
    <text evidence="22">The sequence shown here is derived from an EMBL/GenBank/DDBJ whole genome shotgun (WGS) entry which is preliminary data.</text>
</comment>
<dbReference type="CDD" id="cd06610">
    <property type="entry name" value="STKc_OSR1_SPAK"/>
    <property type="match status" value="1"/>
</dbReference>
<evidence type="ECO:0000256" key="2">
    <source>
        <dbReference type="ARBA" id="ARBA00004496"/>
    </source>
</evidence>
<dbReference type="FunFam" id="3.10.20.90:FF:000043">
    <property type="entry name" value="serine/threonine-protein kinase OSR1 isoform X1"/>
    <property type="match status" value="1"/>
</dbReference>
<feature type="compositionally biased region" description="Polar residues" evidence="20">
    <location>
        <begin position="361"/>
        <end position="394"/>
    </location>
</feature>
<comment type="similarity">
    <text evidence="3">Belongs to the protein kinase superfamily. STE Ser/Thr protein kinase family. STE20 subfamily.</text>
</comment>
<gene>
    <name evidence="22" type="ORF">E1301_Tti000921</name>
</gene>
<dbReference type="Gene3D" id="1.10.510.10">
    <property type="entry name" value="Transferase(Phosphotransferase) domain 1"/>
    <property type="match status" value="1"/>
</dbReference>
<comment type="catalytic activity">
    <reaction evidence="17">
        <text>L-threonyl-[protein] + ATP = O-phospho-L-threonyl-[protein] + ADP + H(+)</text>
        <dbReference type="Rhea" id="RHEA:46608"/>
        <dbReference type="Rhea" id="RHEA-COMP:11060"/>
        <dbReference type="Rhea" id="RHEA-COMP:11605"/>
        <dbReference type="ChEBI" id="CHEBI:15378"/>
        <dbReference type="ChEBI" id="CHEBI:30013"/>
        <dbReference type="ChEBI" id="CHEBI:30616"/>
        <dbReference type="ChEBI" id="CHEBI:61977"/>
        <dbReference type="ChEBI" id="CHEBI:456216"/>
        <dbReference type="EC" id="2.7.11.1"/>
    </reaction>
</comment>
<dbReference type="PANTHER" id="PTHR48012:SF1">
    <property type="entry name" value="SERINE_THREONINE-PROTEIN KINASE OSR1"/>
    <property type="match status" value="1"/>
</dbReference>
<feature type="binding site" evidence="19">
    <location>
        <position position="46"/>
    </location>
    <ligand>
        <name>ATP</name>
        <dbReference type="ChEBI" id="CHEBI:30616"/>
    </ligand>
</feature>
<dbReference type="GO" id="GO:0035556">
    <property type="term" value="P:intracellular signal transduction"/>
    <property type="evidence" value="ECO:0007669"/>
    <property type="project" value="TreeGrafter"/>
</dbReference>
<evidence type="ECO:0000256" key="11">
    <source>
        <dbReference type="ARBA" id="ARBA00022777"/>
    </source>
</evidence>
<feature type="region of interest" description="Disordered" evidence="20">
    <location>
        <begin position="297"/>
        <end position="394"/>
    </location>
</feature>
<evidence type="ECO:0000256" key="3">
    <source>
        <dbReference type="ARBA" id="ARBA00008874"/>
    </source>
</evidence>
<dbReference type="GO" id="GO:0004674">
    <property type="term" value="F:protein serine/threonine kinase activity"/>
    <property type="evidence" value="ECO:0007669"/>
    <property type="project" value="UniProtKB-KW"/>
</dbReference>
<evidence type="ECO:0000256" key="15">
    <source>
        <dbReference type="ARBA" id="ARBA00040079"/>
    </source>
</evidence>
<evidence type="ECO:0000256" key="6">
    <source>
        <dbReference type="ARBA" id="ARBA00022527"/>
    </source>
</evidence>
<keyword evidence="11 22" id="KW-0418">Kinase</keyword>
<dbReference type="Pfam" id="PF00069">
    <property type="entry name" value="Pkinase"/>
    <property type="match status" value="1"/>
</dbReference>
<evidence type="ECO:0000256" key="12">
    <source>
        <dbReference type="ARBA" id="ARBA00022840"/>
    </source>
</evidence>
<protein>
    <recommendedName>
        <fullName evidence="15">Serine/threonine-protein kinase OSR1</fullName>
        <ecNumber evidence="4">2.7.11.1</ecNumber>
    </recommendedName>
    <alternativeName>
        <fullName evidence="16">Oxidative stress-responsive 1 protein</fullName>
    </alternativeName>
</protein>
<dbReference type="FunFam" id="3.30.200.20:FF:000114">
    <property type="entry name" value="serine/threonine-protein kinase OSR1 isoform X1"/>
    <property type="match status" value="1"/>
</dbReference>
<evidence type="ECO:0000256" key="14">
    <source>
        <dbReference type="ARBA" id="ARBA00022990"/>
    </source>
</evidence>
<feature type="domain" description="Protein kinase" evidence="21">
    <location>
        <begin position="17"/>
        <end position="291"/>
    </location>
</feature>
<name>A0A5A9N422_9TELE</name>
<dbReference type="Proteomes" id="UP000324632">
    <property type="component" value="Chromosome 22"/>
</dbReference>
<keyword evidence="5" id="KW-0963">Cytoplasm</keyword>
<keyword evidence="14" id="KW-0007">Acetylation</keyword>
<evidence type="ECO:0000256" key="8">
    <source>
        <dbReference type="ARBA" id="ARBA00022679"/>
    </source>
</evidence>
<accession>A0A5A9N422</accession>
<dbReference type="Pfam" id="PF12202">
    <property type="entry name" value="OSR1_C"/>
    <property type="match status" value="1"/>
</dbReference>
<feature type="compositionally biased region" description="Polar residues" evidence="20">
    <location>
        <begin position="345"/>
        <end position="354"/>
    </location>
</feature>
<evidence type="ECO:0000256" key="13">
    <source>
        <dbReference type="ARBA" id="ARBA00022842"/>
    </source>
</evidence>